<dbReference type="PANTHER" id="PTHR37692:SF1">
    <property type="entry name" value="DUF420 DOMAIN-CONTAINING PROTEIN"/>
    <property type="match status" value="1"/>
</dbReference>
<feature type="transmembrane region" description="Helical" evidence="1">
    <location>
        <begin position="6"/>
        <end position="26"/>
    </location>
</feature>
<reference evidence="2 3" key="1">
    <citation type="submission" date="2020-02" db="EMBL/GenBank/DDBJ databases">
        <title>Draft genome sequence of Limisphaera ngatamarikiensis NGM72.4T, a thermophilic Verrucomicrobia grouped in subdivision 3.</title>
        <authorList>
            <person name="Carere C.R."/>
            <person name="Steen J."/>
            <person name="Hugenholtz P."/>
            <person name="Stott M.B."/>
        </authorList>
    </citation>
    <scope>NUCLEOTIDE SEQUENCE [LARGE SCALE GENOMIC DNA]</scope>
    <source>
        <strain evidence="2 3">NGM72.4</strain>
    </source>
</reference>
<protein>
    <submittedName>
        <fullName evidence="2">DUF420 domain-containing protein</fullName>
    </submittedName>
</protein>
<keyword evidence="3" id="KW-1185">Reference proteome</keyword>
<name>A0A6M1RSL6_9BACT</name>
<evidence type="ECO:0000256" key="1">
    <source>
        <dbReference type="SAM" id="Phobius"/>
    </source>
</evidence>
<dbReference type="InterPro" id="IPR007352">
    <property type="entry name" value="DUF420"/>
</dbReference>
<accession>A0A6M1RSL6</accession>
<evidence type="ECO:0000313" key="3">
    <source>
        <dbReference type="Proteomes" id="UP000477311"/>
    </source>
</evidence>
<dbReference type="AlphaFoldDB" id="A0A6M1RSL6"/>
<proteinExistence type="predicted"/>
<feature type="transmembrane region" description="Helical" evidence="1">
    <location>
        <begin position="119"/>
        <end position="138"/>
    </location>
</feature>
<dbReference type="EMBL" id="JAAKYA010000087">
    <property type="protein sequence ID" value="NGO40377.1"/>
    <property type="molecule type" value="Genomic_DNA"/>
</dbReference>
<keyword evidence="1" id="KW-0472">Membrane</keyword>
<dbReference type="PANTHER" id="PTHR37692">
    <property type="entry name" value="HYPOTHETICAL MEMBRANE SPANNING PROTEIN"/>
    <property type="match status" value="1"/>
</dbReference>
<gene>
    <name evidence="2" type="ORF">G4L39_13365</name>
</gene>
<keyword evidence="1" id="KW-1133">Transmembrane helix</keyword>
<dbReference type="Proteomes" id="UP000477311">
    <property type="component" value="Unassembled WGS sequence"/>
</dbReference>
<comment type="caution">
    <text evidence="2">The sequence shown here is derived from an EMBL/GenBank/DDBJ whole genome shotgun (WGS) entry which is preliminary data.</text>
</comment>
<feature type="transmembrane region" description="Helical" evidence="1">
    <location>
        <begin position="38"/>
        <end position="57"/>
    </location>
</feature>
<evidence type="ECO:0000313" key="2">
    <source>
        <dbReference type="EMBL" id="NGO40377.1"/>
    </source>
</evidence>
<organism evidence="2 3">
    <name type="scientific">Limisphaera ngatamarikiensis</name>
    <dbReference type="NCBI Taxonomy" id="1324935"/>
    <lineage>
        <taxon>Bacteria</taxon>
        <taxon>Pseudomonadati</taxon>
        <taxon>Verrucomicrobiota</taxon>
        <taxon>Verrucomicrobiia</taxon>
        <taxon>Limisphaerales</taxon>
        <taxon>Limisphaeraceae</taxon>
        <taxon>Limisphaera</taxon>
    </lineage>
</organism>
<feature type="transmembrane region" description="Helical" evidence="1">
    <location>
        <begin position="77"/>
        <end position="98"/>
    </location>
</feature>
<keyword evidence="1" id="KW-0812">Transmembrane</keyword>
<dbReference type="Pfam" id="PF04238">
    <property type="entry name" value="DUF420"/>
    <property type="match status" value="1"/>
</dbReference>
<dbReference type="RefSeq" id="WP_165108915.1">
    <property type="nucleotide sequence ID" value="NZ_JAAKYA010000087.1"/>
</dbReference>
<sequence>MNLQDLPLVNALLNGGSAVLVVTGLVLIHRGRRTGHRFCMLGALVLSALFLAGYLYYHAHAGRTVFREPEWFRPIYLVILLTHTVLAGLIVPMVLTTVTLALRQQWEAHRRWARWTWPAWLYVSVTGVLIYLLLYRIFPQTPPA</sequence>